<organism evidence="11 12">
    <name type="scientific">Streptacidiphilus pinicola</name>
    <dbReference type="NCBI Taxonomy" id="2219663"/>
    <lineage>
        <taxon>Bacteria</taxon>
        <taxon>Bacillati</taxon>
        <taxon>Actinomycetota</taxon>
        <taxon>Actinomycetes</taxon>
        <taxon>Kitasatosporales</taxon>
        <taxon>Streptomycetaceae</taxon>
        <taxon>Streptacidiphilus</taxon>
    </lineage>
</organism>
<feature type="transmembrane region" description="Helical" evidence="9">
    <location>
        <begin position="136"/>
        <end position="156"/>
    </location>
</feature>
<evidence type="ECO:0000313" key="12">
    <source>
        <dbReference type="Proteomes" id="UP000248889"/>
    </source>
</evidence>
<dbReference type="InterPro" id="IPR020846">
    <property type="entry name" value="MFS_dom"/>
</dbReference>
<evidence type="ECO:0000256" key="1">
    <source>
        <dbReference type="ARBA" id="ARBA00004651"/>
    </source>
</evidence>
<dbReference type="SUPFAM" id="SSF103473">
    <property type="entry name" value="MFS general substrate transporter"/>
    <property type="match status" value="1"/>
</dbReference>
<dbReference type="InterPro" id="IPR011701">
    <property type="entry name" value="MFS"/>
</dbReference>
<evidence type="ECO:0000256" key="4">
    <source>
        <dbReference type="ARBA" id="ARBA00022475"/>
    </source>
</evidence>
<evidence type="ECO:0000256" key="2">
    <source>
        <dbReference type="ARBA" id="ARBA00007520"/>
    </source>
</evidence>
<dbReference type="Pfam" id="PF07690">
    <property type="entry name" value="MFS_1"/>
    <property type="match status" value="1"/>
</dbReference>
<feature type="transmembrane region" description="Helical" evidence="9">
    <location>
        <begin position="197"/>
        <end position="218"/>
    </location>
</feature>
<feature type="transmembrane region" description="Helical" evidence="9">
    <location>
        <begin position="74"/>
        <end position="93"/>
    </location>
</feature>
<feature type="transmembrane region" description="Helical" evidence="9">
    <location>
        <begin position="332"/>
        <end position="351"/>
    </location>
</feature>
<feature type="transmembrane region" description="Helical" evidence="9">
    <location>
        <begin position="300"/>
        <end position="320"/>
    </location>
</feature>
<dbReference type="Proteomes" id="UP000248889">
    <property type="component" value="Unassembled WGS sequence"/>
</dbReference>
<feature type="transmembrane region" description="Helical" evidence="9">
    <location>
        <begin position="105"/>
        <end position="124"/>
    </location>
</feature>
<feature type="transmembrane region" description="Helical" evidence="9">
    <location>
        <begin position="224"/>
        <end position="245"/>
    </location>
</feature>
<dbReference type="EMBL" id="QKYN01000029">
    <property type="protein sequence ID" value="RAG86303.1"/>
    <property type="molecule type" value="Genomic_DNA"/>
</dbReference>
<dbReference type="OrthoDB" id="7375466at2"/>
<dbReference type="PANTHER" id="PTHR23501:SF197">
    <property type="entry name" value="COMD"/>
    <property type="match status" value="1"/>
</dbReference>
<dbReference type="PRINTS" id="PR01036">
    <property type="entry name" value="TCRTETB"/>
</dbReference>
<keyword evidence="5 9" id="KW-0812">Transmembrane</keyword>
<proteinExistence type="inferred from homology"/>
<feature type="region of interest" description="Disordered" evidence="8">
    <location>
        <begin position="491"/>
        <end position="518"/>
    </location>
</feature>
<keyword evidence="6 9" id="KW-1133">Transmembrane helix</keyword>
<dbReference type="FunFam" id="1.20.1720.10:FF:000004">
    <property type="entry name" value="EmrB/QacA family drug resistance transporter"/>
    <property type="match status" value="1"/>
</dbReference>
<evidence type="ECO:0000259" key="10">
    <source>
        <dbReference type="PROSITE" id="PS50850"/>
    </source>
</evidence>
<protein>
    <submittedName>
        <fullName evidence="11">MFS transporter</fullName>
    </submittedName>
</protein>
<evidence type="ECO:0000256" key="9">
    <source>
        <dbReference type="SAM" id="Phobius"/>
    </source>
</evidence>
<dbReference type="InterPro" id="IPR036259">
    <property type="entry name" value="MFS_trans_sf"/>
</dbReference>
<comment type="caution">
    <text evidence="11">The sequence shown here is derived from an EMBL/GenBank/DDBJ whole genome shotgun (WGS) entry which is preliminary data.</text>
</comment>
<keyword evidence="7 9" id="KW-0472">Membrane</keyword>
<feature type="transmembrane region" description="Helical" evidence="9">
    <location>
        <begin position="400"/>
        <end position="419"/>
    </location>
</feature>
<dbReference type="PROSITE" id="PS50850">
    <property type="entry name" value="MFS"/>
    <property type="match status" value="1"/>
</dbReference>
<evidence type="ECO:0000256" key="5">
    <source>
        <dbReference type="ARBA" id="ARBA00022692"/>
    </source>
</evidence>
<comment type="similarity">
    <text evidence="2">Belongs to the major facilitator superfamily. TCR/Tet family.</text>
</comment>
<feature type="transmembrane region" description="Helical" evidence="9">
    <location>
        <begin position="357"/>
        <end position="380"/>
    </location>
</feature>
<keyword evidence="3" id="KW-0813">Transport</keyword>
<dbReference type="RefSeq" id="WP_111500069.1">
    <property type="nucleotide sequence ID" value="NZ_QKYN01000029.1"/>
</dbReference>
<reference evidence="11 12" key="1">
    <citation type="submission" date="2018-06" db="EMBL/GenBank/DDBJ databases">
        <title>Streptacidiphilus pinicola sp. nov., isolated from pine grove soil.</title>
        <authorList>
            <person name="Roh S.G."/>
            <person name="Park S."/>
            <person name="Kim M.-K."/>
            <person name="Yun B.-R."/>
            <person name="Park J."/>
            <person name="Kim M.J."/>
            <person name="Kim Y.S."/>
            <person name="Kim S.B."/>
        </authorList>
    </citation>
    <scope>NUCLEOTIDE SEQUENCE [LARGE SCALE GENOMIC DNA]</scope>
    <source>
        <strain evidence="11 12">MMS16-CNU450</strain>
    </source>
</reference>
<dbReference type="AlphaFoldDB" id="A0A2X0IRS5"/>
<dbReference type="GO" id="GO:0022857">
    <property type="term" value="F:transmembrane transporter activity"/>
    <property type="evidence" value="ECO:0007669"/>
    <property type="project" value="InterPro"/>
</dbReference>
<gene>
    <name evidence="11" type="ORF">DN069_07560</name>
</gene>
<feature type="transmembrane region" description="Helical" evidence="9">
    <location>
        <begin position="461"/>
        <end position="479"/>
    </location>
</feature>
<dbReference type="GO" id="GO:0005886">
    <property type="term" value="C:plasma membrane"/>
    <property type="evidence" value="ECO:0007669"/>
    <property type="project" value="UniProtKB-SubCell"/>
</dbReference>
<comment type="subcellular location">
    <subcellularLocation>
        <location evidence="1">Cell membrane</location>
        <topology evidence="1">Multi-pass membrane protein</topology>
    </subcellularLocation>
</comment>
<evidence type="ECO:0000256" key="8">
    <source>
        <dbReference type="SAM" id="MobiDB-lite"/>
    </source>
</evidence>
<accession>A0A2X0IRS5</accession>
<feature type="domain" description="Major facilitator superfamily (MFS) profile" evidence="10">
    <location>
        <begin position="9"/>
        <end position="483"/>
    </location>
</feature>
<dbReference type="Gene3D" id="1.20.1250.20">
    <property type="entry name" value="MFS general substrate transporter like domains"/>
    <property type="match status" value="1"/>
</dbReference>
<evidence type="ECO:0000256" key="6">
    <source>
        <dbReference type="ARBA" id="ARBA00022989"/>
    </source>
</evidence>
<keyword evidence="12" id="KW-1185">Reference proteome</keyword>
<feature type="transmembrane region" description="Helical" evidence="9">
    <location>
        <begin position="266"/>
        <end position="288"/>
    </location>
</feature>
<dbReference type="Gene3D" id="1.20.1720.10">
    <property type="entry name" value="Multidrug resistance protein D"/>
    <property type="match status" value="1"/>
</dbReference>
<feature type="transmembrane region" description="Helical" evidence="9">
    <location>
        <begin position="44"/>
        <end position="62"/>
    </location>
</feature>
<feature type="transmembrane region" description="Helical" evidence="9">
    <location>
        <begin position="162"/>
        <end position="185"/>
    </location>
</feature>
<evidence type="ECO:0000256" key="7">
    <source>
        <dbReference type="ARBA" id="ARBA00023136"/>
    </source>
</evidence>
<dbReference type="PANTHER" id="PTHR23501">
    <property type="entry name" value="MAJOR FACILITATOR SUPERFAMILY"/>
    <property type="match status" value="1"/>
</dbReference>
<evidence type="ECO:0000313" key="11">
    <source>
        <dbReference type="EMBL" id="RAG86303.1"/>
    </source>
</evidence>
<evidence type="ECO:0000256" key="3">
    <source>
        <dbReference type="ARBA" id="ARBA00022448"/>
    </source>
</evidence>
<sequence length="518" mass="54006">MSHREIMRALSGLLLGLFVAMLSSTIVTNALPRILADLHGGESAYTWIIASTLLAVTASTPLWGKLADLFSKKLLVQISLLSYVAGSMLAGLARNPAQLIACRVLQGLAVGGISALAQVCMAAMISPRERGRYSGYFGMAFALATVGGPLIGGVIVDTSWLGWRWCFYVCVPLAVIAVVLLQRTLHLPTERREDVRIDYLGATLIAASVTLLLVWVTLAGTDYAWLSWPTAAMIGGSLALGAAAIRTEARAAEPIVPLRMFRHRTVALATVASVMVGVGMYGATMFLSQYFQLVRDRSPIASGFATTPLVLGLAVASYGGGKLITRTGRWKVVLLAGAASLAAGFALLGVLRADTPYWIAAVAMAVAGVGVGTVMQNLVLAVQNTVPAGELGIASSMATFFRTLGGAVGVSALGAVLAARVSQSLGGHGGLPGGAIPDLSRVPAAARPLIEAAFGRGIGTVFLWCVPFALAALISIALIREAPLKTESGLQRLSAEHSRGAGLRRYAAPPREREQPPA</sequence>
<keyword evidence="4" id="KW-1003">Cell membrane</keyword>
<name>A0A2X0IRS5_9ACTN</name>